<reference evidence="1 2" key="1">
    <citation type="submission" date="2016-06" db="EMBL/GenBank/DDBJ databases">
        <title>Genome sequence of endosymbiont of Candidatus Endolucinida thiodiazotropha.</title>
        <authorList>
            <person name="Poehlein A."/>
            <person name="Koenig S."/>
            <person name="Heiden S.E."/>
            <person name="Thuermer A."/>
            <person name="Voget S."/>
            <person name="Daniel R."/>
            <person name="Markert S."/>
            <person name="Gros O."/>
            <person name="Schweder T."/>
        </authorList>
    </citation>
    <scope>NUCLEOTIDE SEQUENCE [LARGE SCALE GENOMIC DNA]</scope>
    <source>
        <strain evidence="1 2">COS</strain>
    </source>
</reference>
<dbReference type="AlphaFoldDB" id="A0A7Z0VM86"/>
<evidence type="ECO:0000313" key="2">
    <source>
        <dbReference type="Proteomes" id="UP000094769"/>
    </source>
</evidence>
<gene>
    <name evidence="1" type="ORF">CODIS_19040</name>
</gene>
<name>A0A7Z0VM86_9GAMM</name>
<protein>
    <recommendedName>
        <fullName evidence="3">Gamma-glutamylcyclotransferase AIG2-like domain-containing protein</fullName>
    </recommendedName>
</protein>
<sequence>MSTIGILAYGSLIEDPGKEIKPIIRERKEGITTPFSIEFARSSSTRDGAPTVVPVESGGNPVNATILVLESGISHDKAEDLLWRRETRKECSDKHYTRPSVPTPNKVIVERLGDFAEIDIVIYTKLGENITNLCAEKLADLAINSAKARAGRDGKDGISYLISVKRQGISTPLMPDYEKAVLQKTGASTLEDALSWCRRNP</sequence>
<evidence type="ECO:0008006" key="3">
    <source>
        <dbReference type="Google" id="ProtNLM"/>
    </source>
</evidence>
<dbReference type="OrthoDB" id="8690404at2"/>
<accession>A0A7Z0VM86</accession>
<keyword evidence="2" id="KW-1185">Reference proteome</keyword>
<dbReference type="RefSeq" id="WP_069124306.1">
    <property type="nucleotide sequence ID" value="NZ_MARB01000009.1"/>
</dbReference>
<comment type="caution">
    <text evidence="1">The sequence shown here is derived from an EMBL/GenBank/DDBJ whole genome shotgun (WGS) entry which is preliminary data.</text>
</comment>
<dbReference type="Proteomes" id="UP000094769">
    <property type="component" value="Unassembled WGS sequence"/>
</dbReference>
<dbReference type="EMBL" id="MARB01000009">
    <property type="protein sequence ID" value="ODJ87796.1"/>
    <property type="molecule type" value="Genomic_DNA"/>
</dbReference>
<evidence type="ECO:0000313" key="1">
    <source>
        <dbReference type="EMBL" id="ODJ87796.1"/>
    </source>
</evidence>
<proteinExistence type="predicted"/>
<organism evidence="1 2">
    <name type="scientific">Candidatus Thiodiazotropha endolucinida</name>
    <dbReference type="NCBI Taxonomy" id="1655433"/>
    <lineage>
        <taxon>Bacteria</taxon>
        <taxon>Pseudomonadati</taxon>
        <taxon>Pseudomonadota</taxon>
        <taxon>Gammaproteobacteria</taxon>
        <taxon>Chromatiales</taxon>
        <taxon>Sedimenticolaceae</taxon>
        <taxon>Candidatus Thiodiazotropha</taxon>
    </lineage>
</organism>